<sequence>MKRVFYFFLKKKIFKNSTKTNTGINYLVDDTYKILYTKNKNKISIGVIFLNNVKGTNKRFFFISTRKYPFKIFFSKKKFFKVFLHISLNIILYFKKLVILKQRFKNTMIS</sequence>
<organism evidence="2 3">
    <name type="scientific">Cryptomonas paramaecium</name>
    <dbReference type="NCBI Taxonomy" id="2898"/>
    <lineage>
        <taxon>Eukaryota</taxon>
        <taxon>Cryptophyceae</taxon>
        <taxon>Cryptomonadales</taxon>
        <taxon>Cryptomonadaceae</taxon>
        <taxon>Cryptomonas</taxon>
    </lineage>
</organism>
<dbReference type="AlphaFoldDB" id="F2HIH5"/>
<evidence type="ECO:0000313" key="3">
    <source>
        <dbReference type="Proteomes" id="UP000243423"/>
    </source>
</evidence>
<feature type="transmembrane region" description="Helical" evidence="1">
    <location>
        <begin position="79"/>
        <end position="100"/>
    </location>
</feature>
<keyword evidence="2" id="KW-0542">Nucleomorph</keyword>
<dbReference type="Proteomes" id="UP000243423">
    <property type="component" value="Nucleomorph 3"/>
</dbReference>
<keyword evidence="1" id="KW-0812">Transmembrane</keyword>
<keyword evidence="1" id="KW-1133">Transmembrane helix</keyword>
<evidence type="ECO:0000256" key="1">
    <source>
        <dbReference type="SAM" id="Phobius"/>
    </source>
</evidence>
<reference evidence="2 3" key="1">
    <citation type="journal article" date="2011" name="Genome Biol. Evol.">
        <title>Complete nucleomorph genome sequence of the nonphotosynthetic alga Cryptomonas paramecium reveals a core nucleomorph gene set.</title>
        <authorList>
            <person name="Tanifuji G."/>
            <person name="Onodera N.T."/>
            <person name="Wheeler T.J."/>
            <person name="Dlutek M."/>
            <person name="Donaher N."/>
            <person name="Archibald J.M."/>
        </authorList>
    </citation>
    <scope>NUCLEOTIDE SEQUENCE [LARGE SCALE GENOMIC DNA]</scope>
    <source>
        <strain evidence="2 3">CCAP977/2A</strain>
    </source>
</reference>
<gene>
    <name evidence="2" type="ORF">CPARA_3gp441</name>
</gene>
<dbReference type="RefSeq" id="XP_003239997.1">
    <property type="nucleotide sequence ID" value="XM_003239949.1"/>
</dbReference>
<accession>F2HIH5</accession>
<protein>
    <submittedName>
        <fullName evidence="2">Uncharacterized protein</fullName>
    </submittedName>
</protein>
<evidence type="ECO:0000313" key="2">
    <source>
        <dbReference type="EMBL" id="AEA39099.1"/>
    </source>
</evidence>
<name>F2HIH5_9CRYP</name>
<dbReference type="GeneID" id="10447358"/>
<geneLocation type="nucleomorph" evidence="2"/>
<proteinExistence type="predicted"/>
<dbReference type="EMBL" id="CP002174">
    <property type="protein sequence ID" value="AEA39099.1"/>
    <property type="molecule type" value="Genomic_DNA"/>
</dbReference>
<keyword evidence="1" id="KW-0472">Membrane</keyword>